<dbReference type="PANTHER" id="PTHR33991:SF1">
    <property type="entry name" value="DNA REPAIR PROTEIN RECO"/>
    <property type="match status" value="1"/>
</dbReference>
<comment type="caution">
    <text evidence="8">The sequence shown here is derived from an EMBL/GenBank/DDBJ whole genome shotgun (WGS) entry which is preliminary data.</text>
</comment>
<dbReference type="GO" id="GO:0006302">
    <property type="term" value="P:double-strand break repair"/>
    <property type="evidence" value="ECO:0007669"/>
    <property type="project" value="TreeGrafter"/>
</dbReference>
<dbReference type="InterPro" id="IPR022572">
    <property type="entry name" value="DNA_rep/recomb_RecO_N"/>
</dbReference>
<name>A0A2H0R3I7_9BACT</name>
<dbReference type="InterPro" id="IPR042242">
    <property type="entry name" value="RecO_C"/>
</dbReference>
<keyword evidence="5" id="KW-0234">DNA repair</keyword>
<accession>A0A2H0R3I7</accession>
<evidence type="ECO:0000256" key="3">
    <source>
        <dbReference type="ARBA" id="ARBA00022763"/>
    </source>
</evidence>
<sequence>MRTQGIVAKRIEVGEYDQLVIFYTQDFGKITAKAKSLSKPISKQASHLDLFNVVDFSLINGRNHYPIVVSAQSRQTYSNLKKSLPAIALGLFLAETIDKIIYDYDPDEALWNFFKTAFDYLDSRAPSIDRSGALAILDNFQDKLLATLGYAPKVRDASALMKTLDQISHRQFSSLQLIRDVLK</sequence>
<evidence type="ECO:0000256" key="6">
    <source>
        <dbReference type="ARBA" id="ARBA00033409"/>
    </source>
</evidence>
<dbReference type="InterPro" id="IPR037278">
    <property type="entry name" value="ARFGAP/RecO"/>
</dbReference>
<evidence type="ECO:0000313" key="9">
    <source>
        <dbReference type="Proteomes" id="UP000230232"/>
    </source>
</evidence>
<dbReference type="AlphaFoldDB" id="A0A2H0R3I7"/>
<dbReference type="SUPFAM" id="SSF50249">
    <property type="entry name" value="Nucleic acid-binding proteins"/>
    <property type="match status" value="1"/>
</dbReference>
<dbReference type="InterPro" id="IPR003717">
    <property type="entry name" value="RecO"/>
</dbReference>
<evidence type="ECO:0000256" key="2">
    <source>
        <dbReference type="ARBA" id="ARBA00021310"/>
    </source>
</evidence>
<dbReference type="Gene3D" id="1.20.1440.120">
    <property type="entry name" value="Recombination protein O, C-terminal domain"/>
    <property type="match status" value="1"/>
</dbReference>
<dbReference type="Proteomes" id="UP000230232">
    <property type="component" value="Unassembled WGS sequence"/>
</dbReference>
<dbReference type="Pfam" id="PF11967">
    <property type="entry name" value="RecO_N"/>
    <property type="match status" value="1"/>
</dbReference>
<dbReference type="NCBIfam" id="TIGR00613">
    <property type="entry name" value="reco"/>
    <property type="match status" value="1"/>
</dbReference>
<keyword evidence="4" id="KW-0233">DNA recombination</keyword>
<dbReference type="GO" id="GO:0043590">
    <property type="term" value="C:bacterial nucleoid"/>
    <property type="evidence" value="ECO:0007669"/>
    <property type="project" value="TreeGrafter"/>
</dbReference>
<proteinExistence type="inferred from homology"/>
<dbReference type="Gene3D" id="2.40.50.140">
    <property type="entry name" value="Nucleic acid-binding proteins"/>
    <property type="match status" value="1"/>
</dbReference>
<dbReference type="GO" id="GO:0006310">
    <property type="term" value="P:DNA recombination"/>
    <property type="evidence" value="ECO:0007669"/>
    <property type="project" value="UniProtKB-KW"/>
</dbReference>
<evidence type="ECO:0000256" key="5">
    <source>
        <dbReference type="ARBA" id="ARBA00023204"/>
    </source>
</evidence>
<dbReference type="PANTHER" id="PTHR33991">
    <property type="entry name" value="DNA REPAIR PROTEIN RECO"/>
    <property type="match status" value="1"/>
</dbReference>
<dbReference type="SUPFAM" id="SSF57863">
    <property type="entry name" value="ArfGap/RecO-like zinc finger"/>
    <property type="match status" value="1"/>
</dbReference>
<protein>
    <recommendedName>
        <fullName evidence="2">DNA repair protein RecO</fullName>
    </recommendedName>
    <alternativeName>
        <fullName evidence="6">Recombination protein O</fullName>
    </alternativeName>
</protein>
<evidence type="ECO:0000259" key="7">
    <source>
        <dbReference type="Pfam" id="PF11967"/>
    </source>
</evidence>
<organism evidence="8 9">
    <name type="scientific">Candidatus Yanofskybacteria bacterium CG10_big_fil_rev_8_21_14_0_10_46_23</name>
    <dbReference type="NCBI Taxonomy" id="1975098"/>
    <lineage>
        <taxon>Bacteria</taxon>
        <taxon>Candidatus Yanofskyibacteriota</taxon>
    </lineage>
</organism>
<reference evidence="8 9" key="1">
    <citation type="submission" date="2017-09" db="EMBL/GenBank/DDBJ databases">
        <title>Depth-based differentiation of microbial function through sediment-hosted aquifers and enrichment of novel symbionts in the deep terrestrial subsurface.</title>
        <authorList>
            <person name="Probst A.J."/>
            <person name="Ladd B."/>
            <person name="Jarett J.K."/>
            <person name="Geller-Mcgrath D.E."/>
            <person name="Sieber C.M."/>
            <person name="Emerson J.B."/>
            <person name="Anantharaman K."/>
            <person name="Thomas B.C."/>
            <person name="Malmstrom R."/>
            <person name="Stieglmeier M."/>
            <person name="Klingl A."/>
            <person name="Woyke T."/>
            <person name="Ryan C.M."/>
            <person name="Banfield J.F."/>
        </authorList>
    </citation>
    <scope>NUCLEOTIDE SEQUENCE [LARGE SCALE GENOMIC DNA]</scope>
    <source>
        <strain evidence="8">CG10_big_fil_rev_8_21_14_0_10_46_23</strain>
    </source>
</reference>
<keyword evidence="3" id="KW-0227">DNA damage</keyword>
<comment type="similarity">
    <text evidence="1">Belongs to the RecO family.</text>
</comment>
<gene>
    <name evidence="8" type="primary">recO</name>
    <name evidence="8" type="ORF">COV31_03040</name>
</gene>
<evidence type="ECO:0000313" key="8">
    <source>
        <dbReference type="EMBL" id="PIR41091.1"/>
    </source>
</evidence>
<evidence type="ECO:0000256" key="1">
    <source>
        <dbReference type="ARBA" id="ARBA00007452"/>
    </source>
</evidence>
<dbReference type="InterPro" id="IPR012340">
    <property type="entry name" value="NA-bd_OB-fold"/>
</dbReference>
<evidence type="ECO:0000256" key="4">
    <source>
        <dbReference type="ARBA" id="ARBA00023172"/>
    </source>
</evidence>
<dbReference type="EMBL" id="PCXO01000012">
    <property type="protein sequence ID" value="PIR41091.1"/>
    <property type="molecule type" value="Genomic_DNA"/>
</dbReference>
<dbReference type="Pfam" id="PF02565">
    <property type="entry name" value="RecO_C"/>
    <property type="match status" value="1"/>
</dbReference>
<feature type="domain" description="DNA replication/recombination mediator RecO N-terminal" evidence="7">
    <location>
        <begin position="2"/>
        <end position="63"/>
    </location>
</feature>